<protein>
    <recommendedName>
        <fullName evidence="2">Pectinesterase catalytic domain-containing protein</fullName>
    </recommendedName>
</protein>
<proteinExistence type="predicted"/>
<evidence type="ECO:0000256" key="1">
    <source>
        <dbReference type="ARBA" id="ARBA00022801"/>
    </source>
</evidence>
<feature type="domain" description="Pectinesterase catalytic" evidence="2">
    <location>
        <begin position="5"/>
        <end position="44"/>
    </location>
</feature>
<gene>
    <name evidence="3" type="ORF">ERUC_LOCUS22686</name>
</gene>
<dbReference type="Pfam" id="PF01095">
    <property type="entry name" value="Pectinesterase"/>
    <property type="match status" value="1"/>
</dbReference>
<keyword evidence="1" id="KW-0378">Hydrolase</keyword>
<evidence type="ECO:0000313" key="4">
    <source>
        <dbReference type="Proteomes" id="UP001642260"/>
    </source>
</evidence>
<sequence>MVNLSEYQNYGPGSVMRNWVTWVGFNPVMAEEDAQNFTIDNLINKSVNLSKHHHHSTLCTTDVTTATVTIATSLIVTAATPSTAAAALPQPPLQSLRRRSRFRSLHLHTLHLRCRRDTIWHGGTTPPSHDEKLTGLIKLADEVYLGAKIDYCLYSVMDLLR</sequence>
<organism evidence="3 4">
    <name type="scientific">Eruca vesicaria subsp. sativa</name>
    <name type="common">Garden rocket</name>
    <name type="synonym">Eruca sativa</name>
    <dbReference type="NCBI Taxonomy" id="29727"/>
    <lineage>
        <taxon>Eukaryota</taxon>
        <taxon>Viridiplantae</taxon>
        <taxon>Streptophyta</taxon>
        <taxon>Embryophyta</taxon>
        <taxon>Tracheophyta</taxon>
        <taxon>Spermatophyta</taxon>
        <taxon>Magnoliopsida</taxon>
        <taxon>eudicotyledons</taxon>
        <taxon>Gunneridae</taxon>
        <taxon>Pentapetalae</taxon>
        <taxon>rosids</taxon>
        <taxon>malvids</taxon>
        <taxon>Brassicales</taxon>
        <taxon>Brassicaceae</taxon>
        <taxon>Brassiceae</taxon>
        <taxon>Eruca</taxon>
    </lineage>
</organism>
<dbReference type="AlphaFoldDB" id="A0ABC8KD76"/>
<name>A0ABC8KD76_ERUVS</name>
<evidence type="ECO:0000259" key="2">
    <source>
        <dbReference type="Pfam" id="PF01095"/>
    </source>
</evidence>
<evidence type="ECO:0000313" key="3">
    <source>
        <dbReference type="EMBL" id="CAH8356931.1"/>
    </source>
</evidence>
<dbReference type="EMBL" id="CAKOAT010224266">
    <property type="protein sequence ID" value="CAH8356931.1"/>
    <property type="molecule type" value="Genomic_DNA"/>
</dbReference>
<comment type="caution">
    <text evidence="3">The sequence shown here is derived from an EMBL/GenBank/DDBJ whole genome shotgun (WGS) entry which is preliminary data.</text>
</comment>
<dbReference type="Proteomes" id="UP001642260">
    <property type="component" value="Unassembled WGS sequence"/>
</dbReference>
<accession>A0ABC8KD76</accession>
<dbReference type="InterPro" id="IPR012334">
    <property type="entry name" value="Pectin_lyas_fold"/>
</dbReference>
<reference evidence="3 4" key="1">
    <citation type="submission" date="2022-03" db="EMBL/GenBank/DDBJ databases">
        <authorList>
            <person name="Macdonald S."/>
            <person name="Ahmed S."/>
            <person name="Newling K."/>
        </authorList>
    </citation>
    <scope>NUCLEOTIDE SEQUENCE [LARGE SCALE GENOMIC DNA]</scope>
</reference>
<dbReference type="InterPro" id="IPR000070">
    <property type="entry name" value="Pectinesterase_cat"/>
</dbReference>
<keyword evidence="4" id="KW-1185">Reference proteome</keyword>
<dbReference type="Gene3D" id="2.160.20.10">
    <property type="entry name" value="Single-stranded right-handed beta-helix, Pectin lyase-like"/>
    <property type="match status" value="1"/>
</dbReference>
<dbReference type="GO" id="GO:0016787">
    <property type="term" value="F:hydrolase activity"/>
    <property type="evidence" value="ECO:0007669"/>
    <property type="project" value="UniProtKB-KW"/>
</dbReference>